<comment type="caution">
    <text evidence="3">The sequence shown here is derived from an EMBL/GenBank/DDBJ whole genome shotgun (WGS) entry which is preliminary data.</text>
</comment>
<accession>A0AAD1X4L9</accession>
<protein>
    <submittedName>
        <fullName evidence="3">Uncharacterized protein</fullName>
    </submittedName>
</protein>
<dbReference type="AlphaFoldDB" id="A0AAD1X4L9"/>
<reference evidence="3" key="1">
    <citation type="submission" date="2023-07" db="EMBL/GenBank/DDBJ databases">
        <authorList>
            <consortium name="AG Swart"/>
            <person name="Singh M."/>
            <person name="Singh A."/>
            <person name="Seah K."/>
            <person name="Emmerich C."/>
        </authorList>
    </citation>
    <scope>NUCLEOTIDE SEQUENCE</scope>
    <source>
        <strain evidence="3">DP1</strain>
    </source>
</reference>
<feature type="compositionally biased region" description="Basic and acidic residues" evidence="1">
    <location>
        <begin position="365"/>
        <end position="376"/>
    </location>
</feature>
<keyword evidence="2" id="KW-0812">Transmembrane</keyword>
<dbReference type="PANTHER" id="PTHR31398">
    <property type="entry name" value="MEIOTIC NUCLEAR DIVISION PROTEIN 1 HOMOLOG"/>
    <property type="match status" value="1"/>
</dbReference>
<gene>
    <name evidence="3" type="ORF">ECRASSUSDP1_LOCUS1858</name>
</gene>
<dbReference type="PANTHER" id="PTHR31398:SF0">
    <property type="entry name" value="MEIOTIC NUCLEAR DIVISION PROTEIN 1 HOMOLOG"/>
    <property type="match status" value="1"/>
</dbReference>
<name>A0AAD1X4L9_EUPCR</name>
<dbReference type="Proteomes" id="UP001295684">
    <property type="component" value="Unassembled WGS sequence"/>
</dbReference>
<evidence type="ECO:0000256" key="2">
    <source>
        <dbReference type="SAM" id="Phobius"/>
    </source>
</evidence>
<feature type="compositionally biased region" description="Basic and acidic residues" evidence="1">
    <location>
        <begin position="397"/>
        <end position="419"/>
    </location>
</feature>
<organism evidence="3 4">
    <name type="scientific">Euplotes crassus</name>
    <dbReference type="NCBI Taxonomy" id="5936"/>
    <lineage>
        <taxon>Eukaryota</taxon>
        <taxon>Sar</taxon>
        <taxon>Alveolata</taxon>
        <taxon>Ciliophora</taxon>
        <taxon>Intramacronucleata</taxon>
        <taxon>Spirotrichea</taxon>
        <taxon>Hypotrichia</taxon>
        <taxon>Euplotida</taxon>
        <taxon>Euplotidae</taxon>
        <taxon>Moneuplotes</taxon>
    </lineage>
</organism>
<evidence type="ECO:0000313" key="4">
    <source>
        <dbReference type="Proteomes" id="UP001295684"/>
    </source>
</evidence>
<evidence type="ECO:0000256" key="1">
    <source>
        <dbReference type="SAM" id="MobiDB-lite"/>
    </source>
</evidence>
<keyword evidence="4" id="KW-1185">Reference proteome</keyword>
<dbReference type="EMBL" id="CAMPGE010001754">
    <property type="protein sequence ID" value="CAI2360554.1"/>
    <property type="molecule type" value="Genomic_DNA"/>
</dbReference>
<feature type="transmembrane region" description="Helical" evidence="2">
    <location>
        <begin position="319"/>
        <end position="342"/>
    </location>
</feature>
<dbReference type="GO" id="GO:0005634">
    <property type="term" value="C:nucleus"/>
    <property type="evidence" value="ECO:0007669"/>
    <property type="project" value="TreeGrafter"/>
</dbReference>
<sequence>MKRIGLKVLGVFRGADLYGKTITLHYKGEGTFKTYCGGCVSVVIICLCLFYAIFLTRAMIRKEEITFTTNNIVRDVSVDLDAHKPAEKGFSIAFGFRDQDLSVLSDNAKRYFKIWANQFSRQLHSDGTITHTNTELELVDCKDHFPYYNKTLLSTFKIDNFACIKPLDYEITGNAYTDSAKYVEIFVQICDFDERSDCEYYDIIENFLLNAPFDVVMIDSYFDLENYTDPVQTYLDKKEYFLTLGTKTSSTITIKENNIETFDDYSLIKGKKDYKFYSVESERNSRIITPGDLRLAEATLQLDPGIQNNKRTVFNILDLLSGIGGLFSLIQSFAGVVVGIFAEKIFKHSVISKLYTCDMEEEKSDPDKHKDSKLPSESELNNEEGSNRRSLNNNSAEEGKIEEEKEPKNTSRKFEEQKCMGKKSTIQTLSDEKAEILIEKLAQRRRYNYSPLDWLYEIFCCCKTRKLCRRKYENAQHFSKGSDKYDLDLDVVNIISNIHQSNTMWKAIFDENQRALGLYSNDRSVGCIDVSIRSPLKNIKGLRCTNLLEDNDAICKLVQNLNKSGISQIDLGLIDQIGSSKILFQSDSQDYGVAKGSTYQTQGKHKNKKEASEIVSEDDIQLQFESKNSIDNVILPKETPPNRQASLLLQASLAPNFYKDKE</sequence>
<keyword evidence="2" id="KW-0472">Membrane</keyword>
<evidence type="ECO:0000313" key="3">
    <source>
        <dbReference type="EMBL" id="CAI2360554.1"/>
    </source>
</evidence>
<feature type="transmembrane region" description="Helical" evidence="2">
    <location>
        <begin position="32"/>
        <end position="54"/>
    </location>
</feature>
<keyword evidence="2" id="KW-1133">Transmembrane helix</keyword>
<feature type="region of interest" description="Disordered" evidence="1">
    <location>
        <begin position="361"/>
        <end position="419"/>
    </location>
</feature>
<dbReference type="GO" id="GO:0007131">
    <property type="term" value="P:reciprocal meiotic recombination"/>
    <property type="evidence" value="ECO:0007669"/>
    <property type="project" value="TreeGrafter"/>
</dbReference>
<proteinExistence type="predicted"/>